<dbReference type="PANTHER" id="PTHR42865">
    <property type="entry name" value="PROTON/GLUTAMATE-ASPARTATE SYMPORTER"/>
    <property type="match status" value="1"/>
</dbReference>
<dbReference type="SUPFAM" id="SSF118215">
    <property type="entry name" value="Proton glutamate symport protein"/>
    <property type="match status" value="1"/>
</dbReference>
<feature type="transmembrane region" description="Helical" evidence="6">
    <location>
        <begin position="193"/>
        <end position="226"/>
    </location>
</feature>
<evidence type="ECO:0000256" key="5">
    <source>
        <dbReference type="ARBA" id="ARBA00023136"/>
    </source>
</evidence>
<sequence length="393" mass="42200">MKKFKIDLLPRIIIAIILGIAIGTIFPTPLVRIFVTFNDIFNEFLNFSIPLIIVGLVTIAIADIGKGAGKMLLITALIAYGATLFSGFLSYFTGVTIFPSLIDTGVPLEEVSEAQGIVPYFSVSIPPLMNVMTALILSFTLGLGLASLKSDALKNVARDFQEIIVRMISAVILPLLPLYIFGIFLNMTHSGQVYSILMVFIKIIGVIFILHIFLLIFQYSIAALFVRKNPFKLLRKMMPAYFTALGTQSSAATIPVTIEQTKKNGVSADIAGFVIPLCATIHLSGSTLKIVACALALMIMQGISFDFPLFAGFIFMLGITMIAAPGVPGGAIMASLGILQSMLGFDESAQALMIALYIAMDSFGTACNVTGDGAIALIIDKVMGKNTTKNKIE</sequence>
<feature type="transmembrane region" description="Helical" evidence="6">
    <location>
        <begin position="167"/>
        <end position="187"/>
    </location>
</feature>
<dbReference type="OrthoDB" id="9768885at2"/>
<evidence type="ECO:0000256" key="1">
    <source>
        <dbReference type="ARBA" id="ARBA00004141"/>
    </source>
</evidence>
<dbReference type="Proteomes" id="UP000184436">
    <property type="component" value="Unassembled WGS sequence"/>
</dbReference>
<dbReference type="Gene3D" id="1.10.3860.10">
    <property type="entry name" value="Sodium:dicarboxylate symporter"/>
    <property type="match status" value="1"/>
</dbReference>
<evidence type="ECO:0000256" key="4">
    <source>
        <dbReference type="ARBA" id="ARBA00022989"/>
    </source>
</evidence>
<organism evidence="7 8">
    <name type="scientific">Bacteroides faecichinchillae</name>
    <dbReference type="NCBI Taxonomy" id="871325"/>
    <lineage>
        <taxon>Bacteria</taxon>
        <taxon>Pseudomonadati</taxon>
        <taxon>Bacteroidota</taxon>
        <taxon>Bacteroidia</taxon>
        <taxon>Bacteroidales</taxon>
        <taxon>Bacteroidaceae</taxon>
        <taxon>Bacteroides</taxon>
    </lineage>
</organism>
<keyword evidence="4 6" id="KW-1133">Transmembrane helix</keyword>
<keyword evidence="5 6" id="KW-0472">Membrane</keyword>
<feature type="transmembrane region" description="Helical" evidence="6">
    <location>
        <begin position="47"/>
        <end position="65"/>
    </location>
</feature>
<feature type="transmembrane region" description="Helical" evidence="6">
    <location>
        <begin position="309"/>
        <end position="334"/>
    </location>
</feature>
<keyword evidence="8" id="KW-1185">Reference proteome</keyword>
<name>A0A1M5BSX5_9BACE</name>
<evidence type="ECO:0000256" key="6">
    <source>
        <dbReference type="SAM" id="Phobius"/>
    </source>
</evidence>
<protein>
    <submittedName>
        <fullName evidence="7">Na+/H+-dicarboxylate symporter</fullName>
    </submittedName>
</protein>
<evidence type="ECO:0000256" key="3">
    <source>
        <dbReference type="ARBA" id="ARBA00022692"/>
    </source>
</evidence>
<feature type="transmembrane region" description="Helical" evidence="6">
    <location>
        <begin position="72"/>
        <end position="92"/>
    </location>
</feature>
<dbReference type="GO" id="GO:0032329">
    <property type="term" value="P:serine transport"/>
    <property type="evidence" value="ECO:0007669"/>
    <property type="project" value="TreeGrafter"/>
</dbReference>
<reference evidence="7 8" key="1">
    <citation type="submission" date="2016-11" db="EMBL/GenBank/DDBJ databases">
        <authorList>
            <person name="Jaros S."/>
            <person name="Januszkiewicz K."/>
            <person name="Wedrychowicz H."/>
        </authorList>
    </citation>
    <scope>NUCLEOTIDE SEQUENCE [LARGE SCALE GENOMIC DNA]</scope>
    <source>
        <strain evidence="7 8">DSM 26883</strain>
    </source>
</reference>
<dbReference type="PRINTS" id="PR00173">
    <property type="entry name" value="EDTRNSPORT"/>
</dbReference>
<feature type="transmembrane region" description="Helical" evidence="6">
    <location>
        <begin position="12"/>
        <end position="35"/>
    </location>
</feature>
<feature type="transmembrane region" description="Helical" evidence="6">
    <location>
        <begin position="128"/>
        <end position="146"/>
    </location>
</feature>
<feature type="transmembrane region" description="Helical" evidence="6">
    <location>
        <begin position="238"/>
        <end position="258"/>
    </location>
</feature>
<keyword evidence="3 6" id="KW-0812">Transmembrane</keyword>
<keyword evidence="2" id="KW-0813">Transport</keyword>
<dbReference type="FunFam" id="1.10.3860.10:FF:000007">
    <property type="entry name" value="Dicarboxylate/amino acid:cation symporter"/>
    <property type="match status" value="1"/>
</dbReference>
<evidence type="ECO:0000313" key="8">
    <source>
        <dbReference type="Proteomes" id="UP000184436"/>
    </source>
</evidence>
<feature type="transmembrane region" description="Helical" evidence="6">
    <location>
        <begin position="270"/>
        <end position="297"/>
    </location>
</feature>
<dbReference type="InterPro" id="IPR036458">
    <property type="entry name" value="Na:dicarbo_symporter_sf"/>
</dbReference>
<dbReference type="InterPro" id="IPR001991">
    <property type="entry name" value="Na-dicarboxylate_symporter"/>
</dbReference>
<evidence type="ECO:0000313" key="7">
    <source>
        <dbReference type="EMBL" id="SHF45674.1"/>
    </source>
</evidence>
<dbReference type="STRING" id="871325.SAMN05444349_12061"/>
<feature type="transmembrane region" description="Helical" evidence="6">
    <location>
        <begin position="354"/>
        <end position="379"/>
    </location>
</feature>
<dbReference type="GO" id="GO:0005886">
    <property type="term" value="C:plasma membrane"/>
    <property type="evidence" value="ECO:0007669"/>
    <property type="project" value="TreeGrafter"/>
</dbReference>
<dbReference type="GO" id="GO:0005295">
    <property type="term" value="F:neutral L-amino acid:sodium symporter activity"/>
    <property type="evidence" value="ECO:0007669"/>
    <property type="project" value="TreeGrafter"/>
</dbReference>
<comment type="subcellular location">
    <subcellularLocation>
        <location evidence="1">Membrane</location>
        <topology evidence="1">Multi-pass membrane protein</topology>
    </subcellularLocation>
</comment>
<dbReference type="PANTHER" id="PTHR42865:SF8">
    <property type="entry name" value="SERINE_THREONINE TRANSPORTER SSTT"/>
    <property type="match status" value="1"/>
</dbReference>
<dbReference type="EMBL" id="FQVD01000020">
    <property type="protein sequence ID" value="SHF45674.1"/>
    <property type="molecule type" value="Genomic_DNA"/>
</dbReference>
<dbReference type="AlphaFoldDB" id="A0A1M5BSX5"/>
<evidence type="ECO:0000256" key="2">
    <source>
        <dbReference type="ARBA" id="ARBA00022448"/>
    </source>
</evidence>
<accession>A0A1M5BSX5</accession>
<dbReference type="RefSeq" id="WP_073349952.1">
    <property type="nucleotide sequence ID" value="NZ_FQVD01000020.1"/>
</dbReference>
<dbReference type="Pfam" id="PF00375">
    <property type="entry name" value="SDF"/>
    <property type="match status" value="1"/>
</dbReference>
<proteinExistence type="predicted"/>
<gene>
    <name evidence="7" type="ORF">SAMN05444349_12061</name>
</gene>